<evidence type="ECO:0000313" key="3">
    <source>
        <dbReference type="Proteomes" id="UP000079169"/>
    </source>
</evidence>
<dbReference type="PANTHER" id="PTHR43038:SF3">
    <property type="entry name" value="ABC TRANSPORTER G FAMILY MEMBER 20 ISOFORM X1"/>
    <property type="match status" value="1"/>
</dbReference>
<feature type="region of interest" description="Disordered" evidence="1">
    <location>
        <begin position="33"/>
        <end position="65"/>
    </location>
</feature>
<dbReference type="InterPro" id="IPR027417">
    <property type="entry name" value="P-loop_NTPase"/>
</dbReference>
<evidence type="ECO:0000313" key="4">
    <source>
        <dbReference type="RefSeq" id="XP_026679094.1"/>
    </source>
</evidence>
<evidence type="ECO:0000256" key="1">
    <source>
        <dbReference type="SAM" id="MobiDB-lite"/>
    </source>
</evidence>
<dbReference type="RefSeq" id="XP_026679094.1">
    <property type="nucleotide sequence ID" value="XM_026823293.1"/>
</dbReference>
<keyword evidence="3" id="KW-1185">Reference proteome</keyword>
<dbReference type="Gene3D" id="3.40.50.300">
    <property type="entry name" value="P-loop containing nucleotide triphosphate hydrolases"/>
    <property type="match status" value="1"/>
</dbReference>
<organism evidence="3 4">
    <name type="scientific">Diaphorina citri</name>
    <name type="common">Asian citrus psyllid</name>
    <dbReference type="NCBI Taxonomy" id="121845"/>
    <lineage>
        <taxon>Eukaryota</taxon>
        <taxon>Metazoa</taxon>
        <taxon>Ecdysozoa</taxon>
        <taxon>Arthropoda</taxon>
        <taxon>Hexapoda</taxon>
        <taxon>Insecta</taxon>
        <taxon>Pterygota</taxon>
        <taxon>Neoptera</taxon>
        <taxon>Paraneoptera</taxon>
        <taxon>Hemiptera</taxon>
        <taxon>Sternorrhyncha</taxon>
        <taxon>Psylloidea</taxon>
        <taxon>Psyllidae</taxon>
        <taxon>Diaphorininae</taxon>
        <taxon>Diaphorina</taxon>
    </lineage>
</organism>
<dbReference type="GO" id="GO:0005524">
    <property type="term" value="F:ATP binding"/>
    <property type="evidence" value="ECO:0007669"/>
    <property type="project" value="InterPro"/>
</dbReference>
<sequence length="356" mass="39389">MVTSILSYNLPLWHQKGHKYLATSTGNHVKKVENKTQEKSSDIPTIPNDYLMTNGMKTSPKLPRRPLKRSVSDNFIIKSTSTSPHPIIDPLPQCNIDIENEVLIQNNINLYKSDDNLRNLTKLEMLKRSISDTLTNLKSKLMRSNKVTNGNLDQNVKLINVGSQSRTLDGAEEDEMIENIKTPLEMKNGSLESVQDSEVNDKDNAWKVERDISNGIDVLRRDGSPGNGGAMGDPSPDVVAAVNDPKNGIVNPAFTPPSLLSQQSTVWTRKQQETMSIPLDNDARFLLMSCTVYFRYGLLGASGCGKTTLLSCIVGRRRLNTGEIWVLGGKPGTKGSGVPGKRVGYMPQVRETRHMT</sequence>
<name>A0A3Q0IS38_DIACI</name>
<dbReference type="Proteomes" id="UP000079169">
    <property type="component" value="Unplaced"/>
</dbReference>
<dbReference type="KEGG" id="dci:103508789"/>
<dbReference type="PaxDb" id="121845-A0A3Q0IS38"/>
<evidence type="ECO:0000259" key="2">
    <source>
        <dbReference type="Pfam" id="PF00005"/>
    </source>
</evidence>
<reference evidence="4" key="1">
    <citation type="submission" date="2025-08" db="UniProtKB">
        <authorList>
            <consortium name="RefSeq"/>
        </authorList>
    </citation>
    <scope>IDENTIFICATION</scope>
</reference>
<dbReference type="PANTHER" id="PTHR43038">
    <property type="entry name" value="ATP-BINDING CASSETTE, SUB-FAMILY H, MEMBER 1"/>
    <property type="match status" value="1"/>
</dbReference>
<dbReference type="InterPro" id="IPR003439">
    <property type="entry name" value="ABC_transporter-like_ATP-bd"/>
</dbReference>
<feature type="domain" description="ABC transporter" evidence="2">
    <location>
        <begin position="295"/>
        <end position="350"/>
    </location>
</feature>
<protein>
    <submittedName>
        <fullName evidence="4">Uncharacterized protein LOC103508789</fullName>
    </submittedName>
</protein>
<accession>A0A3Q0IS38</accession>
<dbReference type="AlphaFoldDB" id="A0A3Q0IS38"/>
<dbReference type="Pfam" id="PF00005">
    <property type="entry name" value="ABC_tran"/>
    <property type="match status" value="1"/>
</dbReference>
<dbReference type="GeneID" id="103508789"/>
<dbReference type="STRING" id="121845.A0A3Q0IS38"/>
<dbReference type="GO" id="GO:0016887">
    <property type="term" value="F:ATP hydrolysis activity"/>
    <property type="evidence" value="ECO:0007669"/>
    <property type="project" value="InterPro"/>
</dbReference>
<proteinExistence type="predicted"/>
<dbReference type="SUPFAM" id="SSF52540">
    <property type="entry name" value="P-loop containing nucleoside triphosphate hydrolases"/>
    <property type="match status" value="1"/>
</dbReference>
<gene>
    <name evidence="4" type="primary">LOC103508789</name>
</gene>